<evidence type="ECO:0000313" key="12">
    <source>
        <dbReference type="RefSeq" id="XP_014662069.1"/>
    </source>
</evidence>
<name>A0ABM1DQ48_PRICU</name>
<dbReference type="Proteomes" id="UP000695022">
    <property type="component" value="Unplaced"/>
</dbReference>
<dbReference type="SUPFAM" id="SSF56176">
    <property type="entry name" value="FAD-binding/transporter-associated domain-like"/>
    <property type="match status" value="1"/>
</dbReference>
<reference evidence="12" key="1">
    <citation type="submission" date="2025-08" db="UniProtKB">
        <authorList>
            <consortium name="RefSeq"/>
        </authorList>
    </citation>
    <scope>IDENTIFICATION</scope>
</reference>
<comment type="catalytic activity">
    <reaction evidence="9">
        <text>(R)-malate + A = oxaloacetate + AH2</text>
        <dbReference type="Rhea" id="RHEA:67460"/>
        <dbReference type="ChEBI" id="CHEBI:13193"/>
        <dbReference type="ChEBI" id="CHEBI:15588"/>
        <dbReference type="ChEBI" id="CHEBI:16452"/>
        <dbReference type="ChEBI" id="CHEBI:17499"/>
    </reaction>
    <physiologicalReaction direction="left-to-right" evidence="9">
        <dbReference type="Rhea" id="RHEA:67461"/>
    </physiologicalReaction>
</comment>
<keyword evidence="5" id="KW-0560">Oxidoreductase</keyword>
<evidence type="ECO:0000256" key="2">
    <source>
        <dbReference type="ARBA" id="ARBA00008000"/>
    </source>
</evidence>
<dbReference type="InterPro" id="IPR016169">
    <property type="entry name" value="FAD-bd_PCMH_sub2"/>
</dbReference>
<protein>
    <recommendedName>
        <fullName evidence="7">D-2-hydroxyglutarate dehydrogenase, mitochondrial</fullName>
        <ecNumber evidence="6">1.1.99.39</ecNumber>
    </recommendedName>
</protein>
<dbReference type="InterPro" id="IPR016166">
    <property type="entry name" value="FAD-bd_PCMH"/>
</dbReference>
<dbReference type="PROSITE" id="PS51387">
    <property type="entry name" value="FAD_PCMH"/>
    <property type="match status" value="1"/>
</dbReference>
<comment type="function">
    <text evidence="8">Catalyzes the oxidation of D-2-hydroxyglutarate (D-2-HG) to alpha-ketoglutarate. Also catalyzes the oxidation of other D-2-hydroxyacids, such as D-malate (D-MAL) and D-lactate (D-LAC). Exhibits high activities towards D-2-HG and D-MAL but a very weak activity towards D-LAC.</text>
</comment>
<dbReference type="InterPro" id="IPR004113">
    <property type="entry name" value="FAD-bd_oxidored_4_C"/>
</dbReference>
<evidence type="ECO:0000256" key="3">
    <source>
        <dbReference type="ARBA" id="ARBA00022630"/>
    </source>
</evidence>
<keyword evidence="11" id="KW-1185">Reference proteome</keyword>
<organism evidence="11 12">
    <name type="scientific">Priapulus caudatus</name>
    <name type="common">Priapulid worm</name>
    <dbReference type="NCBI Taxonomy" id="37621"/>
    <lineage>
        <taxon>Eukaryota</taxon>
        <taxon>Metazoa</taxon>
        <taxon>Ecdysozoa</taxon>
        <taxon>Scalidophora</taxon>
        <taxon>Priapulida</taxon>
        <taxon>Priapulimorpha</taxon>
        <taxon>Priapulimorphida</taxon>
        <taxon>Priapulidae</taxon>
        <taxon>Priapulus</taxon>
    </lineage>
</organism>
<dbReference type="InterPro" id="IPR006094">
    <property type="entry name" value="Oxid_FAD_bind_N"/>
</dbReference>
<evidence type="ECO:0000256" key="5">
    <source>
        <dbReference type="ARBA" id="ARBA00023002"/>
    </source>
</evidence>
<sequence>MSSRSEAITCEFCIALQVRVLYCITGASSLVLKPKTTDDVSRIMAHCDKRHLAVVPQGGNTGLVGGSVPVFDEVVLSTALMNKILDLDEISGVVTCQAGCILETLDDHVAERGLAMPLDLGAKASCHIGGNVSTSAGGLRLIRYGSLHGSVLGLEAVLASGEVLDCMSGMRKDNTGYDLKQLLIGSEGTLGVVTKVAILCPSRPAAVNVALLACNSFADVLKTLQKGKAMLSEILSAFELIDSASMMAVEKYLHLRNPLSSGEFYCLIETSGSHAGHDEEKLTAFLDSVMEEGSVCDGTVAQGITQQKDLWALRERVAEALLREGYTYKYDVSLPTRHFYDIVVDMRRHLAGAAVLGCYGYGHVGDGNVHLNVTTRQYDADVGHRIEPYVFEWVRGRHGSISAEHGLGFKKRDFIHYSKAASAVAWMKRFKTLMDPNGILNPYKTLPE</sequence>
<dbReference type="PANTHER" id="PTHR43716:SF1">
    <property type="entry name" value="D-2-HYDROXYGLUTARATE DEHYDROGENASE, MITOCHONDRIAL"/>
    <property type="match status" value="1"/>
</dbReference>
<dbReference type="Gene3D" id="3.30.465.10">
    <property type="match status" value="1"/>
</dbReference>
<dbReference type="Pfam" id="PF02913">
    <property type="entry name" value="FAD-oxidase_C"/>
    <property type="match status" value="1"/>
</dbReference>
<dbReference type="Gene3D" id="3.30.43.10">
    <property type="entry name" value="Uridine Diphospho-n-acetylenolpyruvylglucosamine Reductase, domain 2"/>
    <property type="match status" value="1"/>
</dbReference>
<comment type="similarity">
    <text evidence="2">Belongs to the FAD-binding oxidoreductase/transferase type 4 family.</text>
</comment>
<evidence type="ECO:0000256" key="9">
    <source>
        <dbReference type="ARBA" id="ARBA00049267"/>
    </source>
</evidence>
<comment type="cofactor">
    <cofactor evidence="1">
        <name>FAD</name>
        <dbReference type="ChEBI" id="CHEBI:57692"/>
    </cofactor>
</comment>
<evidence type="ECO:0000256" key="7">
    <source>
        <dbReference type="ARBA" id="ARBA00039639"/>
    </source>
</evidence>
<dbReference type="InterPro" id="IPR051264">
    <property type="entry name" value="FAD-oxidored/transferase_4"/>
</dbReference>
<dbReference type="InterPro" id="IPR016164">
    <property type="entry name" value="FAD-linked_Oxase-like_C"/>
</dbReference>
<evidence type="ECO:0000313" key="11">
    <source>
        <dbReference type="Proteomes" id="UP000695022"/>
    </source>
</evidence>
<dbReference type="Pfam" id="PF01565">
    <property type="entry name" value="FAD_binding_4"/>
    <property type="match status" value="1"/>
</dbReference>
<dbReference type="EC" id="1.1.99.39" evidence="6"/>
<evidence type="ECO:0000256" key="1">
    <source>
        <dbReference type="ARBA" id="ARBA00001974"/>
    </source>
</evidence>
<evidence type="ECO:0000256" key="6">
    <source>
        <dbReference type="ARBA" id="ARBA00039003"/>
    </source>
</evidence>
<proteinExistence type="inferred from homology"/>
<dbReference type="GeneID" id="106805104"/>
<dbReference type="InterPro" id="IPR016167">
    <property type="entry name" value="FAD-bd_PCMH_sub1"/>
</dbReference>
<keyword evidence="3" id="KW-0285">Flavoprotein</keyword>
<evidence type="ECO:0000256" key="4">
    <source>
        <dbReference type="ARBA" id="ARBA00022827"/>
    </source>
</evidence>
<dbReference type="InterPro" id="IPR016171">
    <property type="entry name" value="Vanillyl_alc_oxidase_C-sub2"/>
</dbReference>
<dbReference type="SUPFAM" id="SSF55103">
    <property type="entry name" value="FAD-linked oxidases, C-terminal domain"/>
    <property type="match status" value="1"/>
</dbReference>
<evidence type="ECO:0000259" key="10">
    <source>
        <dbReference type="PROSITE" id="PS51387"/>
    </source>
</evidence>
<dbReference type="Gene3D" id="3.30.70.2190">
    <property type="match status" value="1"/>
</dbReference>
<gene>
    <name evidence="12" type="primary">LOC106805104</name>
</gene>
<dbReference type="InterPro" id="IPR036318">
    <property type="entry name" value="FAD-bd_PCMH-like_sf"/>
</dbReference>
<evidence type="ECO:0000256" key="8">
    <source>
        <dbReference type="ARBA" id="ARBA00045410"/>
    </source>
</evidence>
<dbReference type="Gene3D" id="1.10.45.10">
    <property type="entry name" value="Vanillyl-alcohol Oxidase, Chain A, domain 4"/>
    <property type="match status" value="1"/>
</dbReference>
<feature type="domain" description="FAD-binding PCMH-type" evidence="10">
    <location>
        <begin position="24"/>
        <end position="203"/>
    </location>
</feature>
<dbReference type="Gene3D" id="3.30.70.2740">
    <property type="match status" value="1"/>
</dbReference>
<accession>A0ABM1DQ48</accession>
<keyword evidence="4" id="KW-0274">FAD</keyword>
<dbReference type="PANTHER" id="PTHR43716">
    <property type="entry name" value="D-2-HYDROXYGLUTARATE DEHYDROGENASE, MITOCHONDRIAL"/>
    <property type="match status" value="1"/>
</dbReference>
<dbReference type="RefSeq" id="XP_014662069.1">
    <property type="nucleotide sequence ID" value="XM_014806583.1"/>
</dbReference>